<organism evidence="8 9">
    <name type="scientific">Rotaria sordida</name>
    <dbReference type="NCBI Taxonomy" id="392033"/>
    <lineage>
        <taxon>Eukaryota</taxon>
        <taxon>Metazoa</taxon>
        <taxon>Spiralia</taxon>
        <taxon>Gnathifera</taxon>
        <taxon>Rotifera</taxon>
        <taxon>Eurotatoria</taxon>
        <taxon>Bdelloidea</taxon>
        <taxon>Philodinida</taxon>
        <taxon>Philodinidae</taxon>
        <taxon>Rotaria</taxon>
    </lineage>
</organism>
<keyword evidence="3" id="KW-0547">Nucleotide-binding</keyword>
<reference evidence="8" key="1">
    <citation type="submission" date="2021-02" db="EMBL/GenBank/DDBJ databases">
        <authorList>
            <person name="Nowell W R."/>
        </authorList>
    </citation>
    <scope>NUCLEOTIDE SEQUENCE</scope>
</reference>
<dbReference type="PANTHER" id="PTHR10807">
    <property type="entry name" value="MYOTUBULARIN-RELATED"/>
    <property type="match status" value="1"/>
</dbReference>
<evidence type="ECO:0000256" key="4">
    <source>
        <dbReference type="ARBA" id="ARBA00022840"/>
    </source>
</evidence>
<dbReference type="PANTHER" id="PTHR10807:SF75">
    <property type="entry name" value="PHOSPHATIDYLINOSITOL-3-PHOSPHATE PHOSPHATASE"/>
    <property type="match status" value="1"/>
</dbReference>
<evidence type="ECO:0000259" key="7">
    <source>
        <dbReference type="PROSITE" id="PS51339"/>
    </source>
</evidence>
<evidence type="ECO:0000313" key="9">
    <source>
        <dbReference type="Proteomes" id="UP000663874"/>
    </source>
</evidence>
<feature type="non-terminal residue" evidence="8">
    <location>
        <position position="1002"/>
    </location>
</feature>
<feature type="region of interest" description="Disordered" evidence="6">
    <location>
        <begin position="319"/>
        <end position="346"/>
    </location>
</feature>
<name>A0A819QAK2_9BILA</name>
<dbReference type="InterPro" id="IPR010569">
    <property type="entry name" value="Myotubularin-like_Pase_dom"/>
</dbReference>
<dbReference type="GO" id="GO:0052629">
    <property type="term" value="F:phosphatidylinositol-3,5-bisphosphate 3-phosphatase activity"/>
    <property type="evidence" value="ECO:0007669"/>
    <property type="project" value="TreeGrafter"/>
</dbReference>
<evidence type="ECO:0000256" key="1">
    <source>
        <dbReference type="ARBA" id="ARBA00007381"/>
    </source>
</evidence>
<comment type="caution">
    <text evidence="8">The sequence shown here is derived from an EMBL/GenBank/DDBJ whole genome shotgun (WGS) entry which is preliminary data.</text>
</comment>
<dbReference type="InterPro" id="IPR029021">
    <property type="entry name" value="Prot-tyrosine_phosphatase-like"/>
</dbReference>
<dbReference type="GO" id="GO:0005524">
    <property type="term" value="F:ATP binding"/>
    <property type="evidence" value="ECO:0007669"/>
    <property type="project" value="UniProtKB-KW"/>
</dbReference>
<dbReference type="GO" id="GO:0004438">
    <property type="term" value="F:phosphatidylinositol-3-phosphate phosphatase activity"/>
    <property type="evidence" value="ECO:0007669"/>
    <property type="project" value="TreeGrafter"/>
</dbReference>
<dbReference type="GO" id="GO:0005737">
    <property type="term" value="C:cytoplasm"/>
    <property type="evidence" value="ECO:0007669"/>
    <property type="project" value="TreeGrafter"/>
</dbReference>
<evidence type="ECO:0000256" key="3">
    <source>
        <dbReference type="ARBA" id="ARBA00022741"/>
    </source>
</evidence>
<dbReference type="Proteomes" id="UP000663874">
    <property type="component" value="Unassembled WGS sequence"/>
</dbReference>
<dbReference type="Pfam" id="PF00012">
    <property type="entry name" value="HSP70"/>
    <property type="match status" value="2"/>
</dbReference>
<dbReference type="GO" id="GO:0046856">
    <property type="term" value="P:phosphatidylinositol dephosphorylation"/>
    <property type="evidence" value="ECO:0007669"/>
    <property type="project" value="TreeGrafter"/>
</dbReference>
<evidence type="ECO:0000256" key="5">
    <source>
        <dbReference type="PIRSR" id="PIRSR630564-1"/>
    </source>
</evidence>
<dbReference type="GO" id="GO:0019903">
    <property type="term" value="F:protein phosphatase binding"/>
    <property type="evidence" value="ECO:0007669"/>
    <property type="project" value="TreeGrafter"/>
</dbReference>
<dbReference type="InterPro" id="IPR012337">
    <property type="entry name" value="RNaseH-like_sf"/>
</dbReference>
<sequence length="1002" mass="113935">HTNGAIITRGSQPEIGWLLRRSKEDESMIQAIINACKDTLTTNSIHGETNSNRLLILHLGTRDADLENYAKYYADSDVEFMNLPHIHATSRSTRMLRAIDAAQYKNWYPQLTSTQGLHNLSALNKAASCVVANVDKHNRPVLVHCSNGRDHTPLIITLAEIILDSHYRTINSFQILVEREWIQFGHKFGDRCGHGIDANDPNKRSPVFLQWLDCIYQLMMQNQTSFEFNEIFLRELAQHTYSSLYGTFLCNTDFERTTANLEKKTLGVWSLLNIQSTQFINPSFNETIKEVLYPSCSIHNLRIWSNLYLCDMPVGSSERPSSTSTIQNENNNNDRQSTTCKSNGLPNLFKKMSRRRKRQDSNSTQRSACLSMSIFLADIANIEQTSLCLRYVHNGLIQEKFIKFIHVQDRSGAGLANVLLREVTDLGLNLEFCVGQGYDGCSAMACRINGCQSIIRQRYPQIIYVHCASHSLNLALSDSCDIRLVENTVVTIKETYNFFHSSSVRTELLTEHAKALNLKQQDLQNKINDQTAPDEHIALKKLKTKLANVCITRWVERHTSVDTFYSLYPAIIETLEELIHINEKEVSAKANIFTNSLLTSDFLCTLPALNKLLTFTVNIPRTLQSNKIDLLECLDAIEDVIQVLQMIRNDPDQEYQYVFEEATDLAKYTGTTIKMPRVVSKQQNRNNIPAVNEYEYYKSNLFIPLLDHFLMSLKTRFSVHVKHAATISCIIPKFIHEKVFNDLIPAVELYKSLLPGSLAEIRAEFLQWKNKWINLCNENKATTNSLNNNTSLKRKLITIPDTAIESFNECNEAFFPNIKALLKIFSSLPVIYGSALQAGFLSGAKRTRDILLLDVNPLSISYEIPSGEKRTIIPFLESEISIPRNNHILGKFDLTNIQCAKQGVSTIGITLFINVNGILTITADERGTTGYNNIKIVSYTPSLSQDKIICMIKRFEKFTSQDKTIKECVNAKNQLKSYIYLLKTLLNSKEKFCEKVSDGNKR</sequence>
<evidence type="ECO:0000313" key="8">
    <source>
        <dbReference type="EMBL" id="CAF4025565.1"/>
    </source>
</evidence>
<dbReference type="SUPFAM" id="SSF53098">
    <property type="entry name" value="Ribonuclease H-like"/>
    <property type="match status" value="1"/>
</dbReference>
<dbReference type="GO" id="GO:0016020">
    <property type="term" value="C:membrane"/>
    <property type="evidence" value="ECO:0007669"/>
    <property type="project" value="TreeGrafter"/>
</dbReference>
<evidence type="ECO:0000256" key="6">
    <source>
        <dbReference type="SAM" id="MobiDB-lite"/>
    </source>
</evidence>
<proteinExistence type="inferred from homology"/>
<protein>
    <recommendedName>
        <fullName evidence="7">Myotubularin phosphatase domain-containing protein</fullName>
    </recommendedName>
</protein>
<dbReference type="PROSITE" id="PS51339">
    <property type="entry name" value="PPASE_MYOTUBULARIN"/>
    <property type="match status" value="1"/>
</dbReference>
<dbReference type="InterPro" id="IPR029047">
    <property type="entry name" value="HSP70_peptide-bd_sf"/>
</dbReference>
<dbReference type="InterPro" id="IPR030564">
    <property type="entry name" value="Myotubularin"/>
</dbReference>
<dbReference type="AlphaFoldDB" id="A0A819QAK2"/>
<accession>A0A819QAK2</accession>
<comment type="similarity">
    <text evidence="2">Belongs to the protein-tyrosine phosphatase family. Non-receptor class myotubularin subfamily.</text>
</comment>
<dbReference type="Pfam" id="PF14291">
    <property type="entry name" value="DUF4371"/>
    <property type="match status" value="1"/>
</dbReference>
<dbReference type="SUPFAM" id="SSF100920">
    <property type="entry name" value="Heat shock protein 70kD (HSP70), peptide-binding domain"/>
    <property type="match status" value="1"/>
</dbReference>
<dbReference type="InterPro" id="IPR013126">
    <property type="entry name" value="Hsp_70_fam"/>
</dbReference>
<dbReference type="SUPFAM" id="SSF52799">
    <property type="entry name" value="(Phosphotyrosine protein) phosphatases II"/>
    <property type="match status" value="1"/>
</dbReference>
<dbReference type="InterPro" id="IPR025398">
    <property type="entry name" value="DUF4371"/>
</dbReference>
<gene>
    <name evidence="8" type="ORF">FNK824_LOCUS27332</name>
</gene>
<dbReference type="Gene3D" id="2.60.34.10">
    <property type="entry name" value="Substrate Binding Domain Of DNAk, Chain A, domain 1"/>
    <property type="match status" value="1"/>
</dbReference>
<dbReference type="GO" id="GO:0010506">
    <property type="term" value="P:regulation of autophagy"/>
    <property type="evidence" value="ECO:0007669"/>
    <property type="project" value="TreeGrafter"/>
</dbReference>
<dbReference type="PRINTS" id="PR00301">
    <property type="entry name" value="HEATSHOCK70"/>
</dbReference>
<dbReference type="EMBL" id="CAJOBE010007060">
    <property type="protein sequence ID" value="CAF4025565.1"/>
    <property type="molecule type" value="Genomic_DNA"/>
</dbReference>
<dbReference type="Gene3D" id="3.90.190.10">
    <property type="entry name" value="Protein tyrosine phosphatase superfamily"/>
    <property type="match status" value="1"/>
</dbReference>
<dbReference type="Pfam" id="PF06602">
    <property type="entry name" value="Myotub-related"/>
    <property type="match status" value="1"/>
</dbReference>
<keyword evidence="4" id="KW-0067">ATP-binding</keyword>
<comment type="similarity">
    <text evidence="1">Belongs to the heat shock protein 70 family.</text>
</comment>
<evidence type="ECO:0000256" key="2">
    <source>
        <dbReference type="ARBA" id="ARBA00007471"/>
    </source>
</evidence>
<feature type="domain" description="Myotubularin phosphatase" evidence="7">
    <location>
        <begin position="1"/>
        <end position="308"/>
    </location>
</feature>
<feature type="active site" description="Phosphocysteine intermediate" evidence="5">
    <location>
        <position position="145"/>
    </location>
</feature>
<dbReference type="GO" id="GO:0140662">
    <property type="term" value="F:ATP-dependent protein folding chaperone"/>
    <property type="evidence" value="ECO:0007669"/>
    <property type="project" value="InterPro"/>
</dbReference>
<feature type="compositionally biased region" description="Polar residues" evidence="6">
    <location>
        <begin position="319"/>
        <end position="345"/>
    </location>
</feature>